<comment type="caution">
    <text evidence="1">The sequence shown here is derived from an EMBL/GenBank/DDBJ whole genome shotgun (WGS) entry which is preliminary data.</text>
</comment>
<keyword evidence="1" id="KW-0808">Transferase</keyword>
<protein>
    <submittedName>
        <fullName evidence="1">Sugar O-methyltransferase domain protein</fullName>
    </submittedName>
</protein>
<keyword evidence="1" id="KW-0489">Methyltransferase</keyword>
<proteinExistence type="predicted"/>
<reference evidence="1 2" key="1">
    <citation type="submission" date="2013-01" db="EMBL/GenBank/DDBJ databases">
        <authorList>
            <person name="Harkins D.M."/>
            <person name="Durkin A.S."/>
            <person name="Brinkac L.M."/>
            <person name="Haft D.H."/>
            <person name="Selengut J.D."/>
            <person name="Sanka R."/>
            <person name="DePew J."/>
            <person name="Purushe J."/>
            <person name="Matthias M.A."/>
            <person name="Vinetz J.M."/>
            <person name="Sutton G.G."/>
            <person name="Nierman W.C."/>
            <person name="Fouts D.E."/>
        </authorList>
    </citation>
    <scope>NUCLEOTIDE SEQUENCE [LARGE SCALE GENOMIC DNA]</scope>
    <source>
        <strain evidence="1 2">ZUN142</strain>
    </source>
</reference>
<organism evidence="1 2">
    <name type="scientific">Leptospira noguchii serovar Autumnalis str. ZUN142</name>
    <dbReference type="NCBI Taxonomy" id="1085540"/>
    <lineage>
        <taxon>Bacteria</taxon>
        <taxon>Pseudomonadati</taxon>
        <taxon>Spirochaetota</taxon>
        <taxon>Spirochaetia</taxon>
        <taxon>Leptospirales</taxon>
        <taxon>Leptospiraceae</taxon>
        <taxon>Leptospira</taxon>
    </lineage>
</organism>
<dbReference type="Proteomes" id="UP000012153">
    <property type="component" value="Unassembled WGS sequence"/>
</dbReference>
<dbReference type="EMBL" id="AHOP02000001">
    <property type="protein sequence ID" value="EMO43065.1"/>
    <property type="molecule type" value="Genomic_DNA"/>
</dbReference>
<evidence type="ECO:0000313" key="1">
    <source>
        <dbReference type="EMBL" id="EMO43065.1"/>
    </source>
</evidence>
<dbReference type="GO" id="GO:0008168">
    <property type="term" value="F:methyltransferase activity"/>
    <property type="evidence" value="ECO:0007669"/>
    <property type="project" value="UniProtKB-KW"/>
</dbReference>
<name>M6UEW3_9LEPT</name>
<dbReference type="RefSeq" id="WP_004434564.1">
    <property type="nucleotide sequence ID" value="NZ_AHOP02000001.1"/>
</dbReference>
<dbReference type="GO" id="GO:0032259">
    <property type="term" value="P:methylation"/>
    <property type="evidence" value="ECO:0007669"/>
    <property type="project" value="UniProtKB-KW"/>
</dbReference>
<sequence>MIFFGAESKKILINNIKDDENVTSSHWKKYHQDFDVNEDGRIDGIIGFGDVETKYSWVKIFIHTYFQRFFRNIAKRYSGFKNLDAKMSEILNLQNRAYSLDALRQTITLAFLKDHIKNYKNIDVAVVIGDGFASMASLLLVSKFAKKVVSINLSKTLFVDLEYFSRISSYYNFNYCLLTEKEDLKSIFNSTADLIAIQAFNQKFLQSIPADLIINIASMQEMNHEVIQQYFEDMRIISREKEIIFYCCNREEKTLPDGTAIIFKKYPWKESDEILIDELCPWHQEYYALRPPFYRRYDGPIRHRLVKLNI</sequence>
<dbReference type="InterPro" id="IPR030807">
    <property type="entry name" value="Methyltran_NanM"/>
</dbReference>
<dbReference type="AlphaFoldDB" id="M6UEW3"/>
<evidence type="ECO:0000313" key="2">
    <source>
        <dbReference type="Proteomes" id="UP000012153"/>
    </source>
</evidence>
<accession>M6UEW3</accession>
<dbReference type="NCBIfam" id="TIGR04371">
    <property type="entry name" value="methyltran_NanM"/>
    <property type="match status" value="1"/>
</dbReference>
<gene>
    <name evidence="1" type="ORF">LEP1GSC186_2498</name>
</gene>